<evidence type="ECO:0000256" key="9">
    <source>
        <dbReference type="SAM" id="MobiDB-lite"/>
    </source>
</evidence>
<evidence type="ECO:0000256" key="1">
    <source>
        <dbReference type="ARBA" id="ARBA00004141"/>
    </source>
</evidence>
<evidence type="ECO:0000259" key="11">
    <source>
        <dbReference type="SMART" id="SM00831"/>
    </source>
</evidence>
<evidence type="ECO:0000256" key="8">
    <source>
        <dbReference type="ARBA" id="ARBA00038148"/>
    </source>
</evidence>
<comment type="caution">
    <text evidence="12">The sequence shown here is derived from an EMBL/GenBank/DDBJ whole genome shotgun (WGS) entry which is preliminary data.</text>
</comment>
<dbReference type="Gene3D" id="3.40.1110.10">
    <property type="entry name" value="Calcium-transporting ATPase, cytoplasmic domain N"/>
    <property type="match status" value="1"/>
</dbReference>
<dbReference type="SFLD" id="SFLDG00002">
    <property type="entry name" value="C1.7:_P-type_atpase_like"/>
    <property type="match status" value="1"/>
</dbReference>
<dbReference type="GO" id="GO:0006883">
    <property type="term" value="P:intracellular sodium ion homeostasis"/>
    <property type="evidence" value="ECO:0007669"/>
    <property type="project" value="TreeGrafter"/>
</dbReference>
<evidence type="ECO:0000256" key="6">
    <source>
        <dbReference type="ARBA" id="ARBA00022989"/>
    </source>
</evidence>
<dbReference type="InterPro" id="IPR006068">
    <property type="entry name" value="ATPase_P-typ_cation-transptr_C"/>
</dbReference>
<dbReference type="SUPFAM" id="SSF81660">
    <property type="entry name" value="Metal cation-transporting ATPase, ATP-binding domain N"/>
    <property type="match status" value="1"/>
</dbReference>
<dbReference type="FunFam" id="3.40.50.1000:FF:000001">
    <property type="entry name" value="Phospholipid-transporting ATPase IC"/>
    <property type="match status" value="1"/>
</dbReference>
<dbReference type="SUPFAM" id="SSF81653">
    <property type="entry name" value="Calcium ATPase, transduction domain A"/>
    <property type="match status" value="1"/>
</dbReference>
<dbReference type="GO" id="GO:0005391">
    <property type="term" value="F:P-type sodium:potassium-exchanging transporter activity"/>
    <property type="evidence" value="ECO:0007669"/>
    <property type="project" value="TreeGrafter"/>
</dbReference>
<dbReference type="Gene3D" id="2.70.150.10">
    <property type="entry name" value="Calcium-transporting ATPase, cytoplasmic transduction domain A"/>
    <property type="match status" value="1"/>
</dbReference>
<evidence type="ECO:0000313" key="13">
    <source>
        <dbReference type="Proteomes" id="UP000650833"/>
    </source>
</evidence>
<feature type="transmembrane region" description="Helical" evidence="10">
    <location>
        <begin position="1086"/>
        <end position="1110"/>
    </location>
</feature>
<feature type="domain" description="Cation-transporting P-type ATPase N-terminal" evidence="11">
    <location>
        <begin position="227"/>
        <end position="302"/>
    </location>
</feature>
<evidence type="ECO:0000256" key="10">
    <source>
        <dbReference type="SAM" id="Phobius"/>
    </source>
</evidence>
<evidence type="ECO:0000256" key="4">
    <source>
        <dbReference type="ARBA" id="ARBA00022840"/>
    </source>
</evidence>
<dbReference type="AlphaFoldDB" id="A0A8H7QYM2"/>
<keyword evidence="3" id="KW-0547">Nucleotide-binding</keyword>
<dbReference type="Pfam" id="PF00122">
    <property type="entry name" value="E1-E2_ATPase"/>
    <property type="match status" value="1"/>
</dbReference>
<dbReference type="InterPro" id="IPR018303">
    <property type="entry name" value="ATPase_P-typ_P_site"/>
</dbReference>
<proteinExistence type="inferred from homology"/>
<dbReference type="GO" id="GO:0005384">
    <property type="term" value="F:manganese ion transmembrane transporter activity"/>
    <property type="evidence" value="ECO:0007669"/>
    <property type="project" value="UniProtKB-ARBA"/>
</dbReference>
<keyword evidence="2 10" id="KW-0812">Transmembrane</keyword>
<dbReference type="FunFam" id="3.40.50.1000:FF:000028">
    <property type="entry name" value="Calcium-transporting P-type ATPase, putative"/>
    <property type="match status" value="1"/>
</dbReference>
<accession>A0A8H7QYM2</accession>
<dbReference type="PANTHER" id="PTHR43294:SF20">
    <property type="entry name" value="P-TYPE ATPASE"/>
    <property type="match status" value="1"/>
</dbReference>
<dbReference type="InterPro" id="IPR036412">
    <property type="entry name" value="HAD-like_sf"/>
</dbReference>
<keyword evidence="13" id="KW-1185">Reference proteome</keyword>
<dbReference type="GO" id="GO:0016887">
    <property type="term" value="F:ATP hydrolysis activity"/>
    <property type="evidence" value="ECO:0007669"/>
    <property type="project" value="InterPro"/>
</dbReference>
<evidence type="ECO:0000313" key="12">
    <source>
        <dbReference type="EMBL" id="KAG2200235.1"/>
    </source>
</evidence>
<keyword evidence="7 10" id="KW-0472">Membrane</keyword>
<keyword evidence="6 10" id="KW-1133">Transmembrane helix</keyword>
<dbReference type="GO" id="GO:0036376">
    <property type="term" value="P:sodium ion export across plasma membrane"/>
    <property type="evidence" value="ECO:0007669"/>
    <property type="project" value="TreeGrafter"/>
</dbReference>
<dbReference type="InterPro" id="IPR050510">
    <property type="entry name" value="Cation_transp_ATPase_P-type"/>
</dbReference>
<dbReference type="NCBIfam" id="TIGR01494">
    <property type="entry name" value="ATPase_P-type"/>
    <property type="match status" value="2"/>
</dbReference>
<gene>
    <name evidence="12" type="ORF">INT46_004523</name>
</gene>
<sequence length="1224" mass="135412">MALKPPLIEESIQHAVIDVFSINDGKLSVEQQIEVYVNDLFNVQDNKSISLQEVLEGLRYVMDYRIKNDNQPHLDQSLMKRLSEGLLLNMGHTEGHLLKKKTTEAADMAFYLFGDFLQQVHEFRLITSEMDVSDLRRQLKIHYRCQPTSSTNKQKRGALAMVMLLARFFPNQFADWHDLIKESEQGDMERLLNSSLAQEVKASDEKSKMPTLNNPLADVILPPPQALYFDRSVEKLLGMFSQTDTENGLPSDLIPALRKQYGTNQLPKPARPNALKMLWEQLTDFMVLILIAAAIVEAAEKEFNSMIVLLIVVVLNTIIGFSQEWKASKTLNALMNLEVPQAAVIRDGQQQMVGSEELVPGDLVVLEEGDAVPADIRLIEVSQLGVIEGILTGESVPVQKNVYAVKSKTRKIPLGDCKGNAFMATTITRGRAKGIVVRTGSNTEIGKISAAIQSGSKRKVKTPIQRKLSKLGIYLVALAIFLCALVVVIGVIWKRDARDMVNIGLSLAVSVIPEGLVAVTTVTMAIGVRRMAASKCIVRTLPAVESLGSVTVICSDKTGTLTEGKMGTSELWTTDNSLYKFTDSTSMDPDHGQIICEPKELRRRMIHIRHTAPTSPTLSLGADKEDEEQSLNAEQQQQQTVDYATMRPKPIDTTKPDAYTKQLYHALMVSSLCNNSSIRRDEESGELKSIGDPTEIALTVAAQKAGLGRTYWNALGYKKVFERAFDSERKLMSSVFTQPTSDNELIMTCKGAPEELLKKCSHFMQSNQSSQMTDDFASQVYDENVRMASQGLRVLGLAYKMIPEDSVPIETLTEQAQTEPDNEADSSSRIKSPNLVEDQFVFVGLVGLIDPPKKGVKEAVETCQQAGIHVMMITGDHVETATAIASQLGIFQGDKPGMSRAILGRELDLLSDDAIIELDPFPSVFARVSPDNKLSIVRALQQRGELVAMTGDGVNDAPAIKRADVGVAMGQAGTEITKQAADIVLVDDNFTSIVKAVEEGRHVFDNILKFIVYLLSCNGAEIFLMLICTIANIEVPLSVMMILWANIIADSIFITIADIPPAMALGVEPNEKDLMKRHPRNPKMGVITKLTWFIIFINSMMIAALAIAAYTVSLYVLKFELQVARSMTFTTLTTLQLVHSFNARSVHQSIFKTGITSNRWMIGAFFVAFSLMILGIYAPGISTWLELTYVGWESWVMTIVGVIFLISFVEIEKLIIRKNMSNKI</sequence>
<dbReference type="SFLD" id="SFLDF00027">
    <property type="entry name" value="p-type_atpase"/>
    <property type="match status" value="1"/>
</dbReference>
<evidence type="ECO:0000256" key="3">
    <source>
        <dbReference type="ARBA" id="ARBA00022741"/>
    </source>
</evidence>
<dbReference type="Proteomes" id="UP000650833">
    <property type="component" value="Unassembled WGS sequence"/>
</dbReference>
<keyword evidence="4" id="KW-0067">ATP-binding</keyword>
<feature type="transmembrane region" description="Helical" evidence="10">
    <location>
        <begin position="471"/>
        <end position="493"/>
    </location>
</feature>
<dbReference type="SUPFAM" id="SSF56784">
    <property type="entry name" value="HAD-like"/>
    <property type="match status" value="1"/>
</dbReference>
<dbReference type="InterPro" id="IPR023214">
    <property type="entry name" value="HAD_sf"/>
</dbReference>
<dbReference type="PRINTS" id="PR00121">
    <property type="entry name" value="NAKATPASE"/>
</dbReference>
<dbReference type="SMART" id="SM00831">
    <property type="entry name" value="Cation_ATPase_N"/>
    <property type="match status" value="1"/>
</dbReference>
<dbReference type="GO" id="GO:0030007">
    <property type="term" value="P:intracellular potassium ion homeostasis"/>
    <property type="evidence" value="ECO:0007669"/>
    <property type="project" value="TreeGrafter"/>
</dbReference>
<dbReference type="GO" id="GO:0005886">
    <property type="term" value="C:plasma membrane"/>
    <property type="evidence" value="ECO:0007669"/>
    <property type="project" value="TreeGrafter"/>
</dbReference>
<feature type="transmembrane region" description="Helical" evidence="10">
    <location>
        <begin position="505"/>
        <end position="528"/>
    </location>
</feature>
<keyword evidence="5" id="KW-1278">Translocase</keyword>
<dbReference type="PANTHER" id="PTHR43294">
    <property type="entry name" value="SODIUM/POTASSIUM-TRANSPORTING ATPASE SUBUNIT ALPHA"/>
    <property type="match status" value="1"/>
</dbReference>
<feature type="transmembrane region" description="Helical" evidence="10">
    <location>
        <begin position="1160"/>
        <end position="1180"/>
    </location>
</feature>
<dbReference type="Gene3D" id="3.40.50.1000">
    <property type="entry name" value="HAD superfamily/HAD-like"/>
    <property type="match status" value="1"/>
</dbReference>
<evidence type="ECO:0000256" key="2">
    <source>
        <dbReference type="ARBA" id="ARBA00022692"/>
    </source>
</evidence>
<dbReference type="InterPro" id="IPR004014">
    <property type="entry name" value="ATPase_P-typ_cation-transptr_N"/>
</dbReference>
<dbReference type="InterPro" id="IPR008250">
    <property type="entry name" value="ATPase_P-typ_transduc_dom_A_sf"/>
</dbReference>
<protein>
    <recommendedName>
        <fullName evidence="11">Cation-transporting P-type ATPase N-terminal domain-containing protein</fullName>
    </recommendedName>
</protein>
<feature type="transmembrane region" description="Helical" evidence="10">
    <location>
        <begin position="1039"/>
        <end position="1065"/>
    </location>
</feature>
<reference evidence="12" key="1">
    <citation type="submission" date="2020-12" db="EMBL/GenBank/DDBJ databases">
        <title>Metabolic potential, ecology and presence of endohyphal bacteria is reflected in genomic diversity of Mucoromycotina.</title>
        <authorList>
            <person name="Muszewska A."/>
            <person name="Okrasinska A."/>
            <person name="Steczkiewicz K."/>
            <person name="Drgas O."/>
            <person name="Orlowska M."/>
            <person name="Perlinska-Lenart U."/>
            <person name="Aleksandrzak-Piekarczyk T."/>
            <person name="Szatraj K."/>
            <person name="Zielenkiewicz U."/>
            <person name="Pilsyk S."/>
            <person name="Malc E."/>
            <person name="Mieczkowski P."/>
            <person name="Kruszewska J.S."/>
            <person name="Biernat P."/>
            <person name="Pawlowska J."/>
        </authorList>
    </citation>
    <scope>NUCLEOTIDE SEQUENCE</scope>
    <source>
        <strain evidence="12">CBS 226.32</strain>
    </source>
</reference>
<dbReference type="Pfam" id="PF00690">
    <property type="entry name" value="Cation_ATPase_N"/>
    <property type="match status" value="1"/>
</dbReference>
<feature type="region of interest" description="Disordered" evidence="9">
    <location>
        <begin position="612"/>
        <end position="638"/>
    </location>
</feature>
<dbReference type="SFLD" id="SFLDS00003">
    <property type="entry name" value="Haloacid_Dehalogenase"/>
    <property type="match status" value="1"/>
</dbReference>
<evidence type="ECO:0000256" key="5">
    <source>
        <dbReference type="ARBA" id="ARBA00022967"/>
    </source>
</evidence>
<dbReference type="PROSITE" id="PS00154">
    <property type="entry name" value="ATPASE_E1_E2"/>
    <property type="match status" value="1"/>
</dbReference>
<feature type="transmembrane region" description="Helical" evidence="10">
    <location>
        <begin position="1010"/>
        <end position="1033"/>
    </location>
</feature>
<dbReference type="Gene3D" id="1.20.1110.10">
    <property type="entry name" value="Calcium-transporting ATPase, transmembrane domain"/>
    <property type="match status" value="2"/>
</dbReference>
<dbReference type="EMBL" id="JAEPRC010000324">
    <property type="protein sequence ID" value="KAG2200235.1"/>
    <property type="molecule type" value="Genomic_DNA"/>
</dbReference>
<dbReference type="InterPro" id="IPR044492">
    <property type="entry name" value="P_typ_ATPase_HD_dom"/>
</dbReference>
<feature type="transmembrane region" description="Helical" evidence="10">
    <location>
        <begin position="303"/>
        <end position="321"/>
    </location>
</feature>
<comment type="subcellular location">
    <subcellularLocation>
        <location evidence="1">Membrane</location>
        <topology evidence="1">Multi-pass membrane protein</topology>
    </subcellularLocation>
</comment>
<dbReference type="InterPro" id="IPR023299">
    <property type="entry name" value="ATPase_P-typ_cyto_dom_N"/>
</dbReference>
<dbReference type="GO" id="GO:1902600">
    <property type="term" value="P:proton transmembrane transport"/>
    <property type="evidence" value="ECO:0007669"/>
    <property type="project" value="TreeGrafter"/>
</dbReference>
<dbReference type="InterPro" id="IPR023298">
    <property type="entry name" value="ATPase_P-typ_TM_dom_sf"/>
</dbReference>
<dbReference type="Pfam" id="PF08282">
    <property type="entry name" value="Hydrolase_3"/>
    <property type="match status" value="1"/>
</dbReference>
<dbReference type="InterPro" id="IPR001757">
    <property type="entry name" value="P_typ_ATPase"/>
</dbReference>
<organism evidence="12 13">
    <name type="scientific">Mucor plumbeus</name>
    <dbReference type="NCBI Taxonomy" id="97098"/>
    <lineage>
        <taxon>Eukaryota</taxon>
        <taxon>Fungi</taxon>
        <taxon>Fungi incertae sedis</taxon>
        <taxon>Mucoromycota</taxon>
        <taxon>Mucoromycotina</taxon>
        <taxon>Mucoromycetes</taxon>
        <taxon>Mucorales</taxon>
        <taxon>Mucorineae</taxon>
        <taxon>Mucoraceae</taxon>
        <taxon>Mucor</taxon>
    </lineage>
</organism>
<dbReference type="Pfam" id="PF13246">
    <property type="entry name" value="Cation_ATPase"/>
    <property type="match status" value="1"/>
</dbReference>
<dbReference type="OrthoDB" id="116380at2759"/>
<feature type="transmembrane region" description="Helical" evidence="10">
    <location>
        <begin position="1192"/>
        <end position="1211"/>
    </location>
</feature>
<name>A0A8H7QYM2_9FUNG</name>
<comment type="similarity">
    <text evidence="8">Belongs to the cation transport ATPase (P-type) (TC 3.A.3) family.</text>
</comment>
<dbReference type="GO" id="GO:0005524">
    <property type="term" value="F:ATP binding"/>
    <property type="evidence" value="ECO:0007669"/>
    <property type="project" value="UniProtKB-KW"/>
</dbReference>
<dbReference type="SUPFAM" id="SSF81665">
    <property type="entry name" value="Calcium ATPase, transmembrane domain M"/>
    <property type="match status" value="1"/>
</dbReference>
<feature type="transmembrane region" description="Helical" evidence="10">
    <location>
        <begin position="278"/>
        <end position="297"/>
    </location>
</feature>
<dbReference type="PRINTS" id="PR00119">
    <property type="entry name" value="CATATPASE"/>
</dbReference>
<dbReference type="GO" id="GO:1990573">
    <property type="term" value="P:potassium ion import across plasma membrane"/>
    <property type="evidence" value="ECO:0007669"/>
    <property type="project" value="TreeGrafter"/>
</dbReference>
<evidence type="ECO:0000256" key="7">
    <source>
        <dbReference type="ARBA" id="ARBA00023136"/>
    </source>
</evidence>
<dbReference type="InterPro" id="IPR059000">
    <property type="entry name" value="ATPase_P-type_domA"/>
</dbReference>
<dbReference type="Pfam" id="PF00689">
    <property type="entry name" value="Cation_ATPase_C"/>
    <property type="match status" value="1"/>
</dbReference>